<feature type="region of interest" description="Disordered" evidence="1">
    <location>
        <begin position="823"/>
        <end position="860"/>
    </location>
</feature>
<name>A0A1A8V4B7_NOTFU</name>
<dbReference type="PANTHER" id="PTHR33480">
    <property type="entry name" value="SET DOMAIN-CONTAINING PROTEIN-RELATED"/>
    <property type="match status" value="1"/>
</dbReference>
<reference evidence="2" key="2">
    <citation type="submission" date="2016-06" db="EMBL/GenBank/DDBJ databases">
        <title>The genome of a short-lived fish provides insights into sex chromosome evolution and the genetic control of aging.</title>
        <authorList>
            <person name="Reichwald K."/>
            <person name="Felder M."/>
            <person name="Petzold A."/>
            <person name="Koch P."/>
            <person name="Groth M."/>
            <person name="Platzer M."/>
        </authorList>
    </citation>
    <scope>NUCLEOTIDE SEQUENCE</scope>
    <source>
        <tissue evidence="2">Brain</tissue>
    </source>
</reference>
<evidence type="ECO:0000313" key="2">
    <source>
        <dbReference type="EMBL" id="SBS54676.1"/>
    </source>
</evidence>
<evidence type="ECO:0000256" key="1">
    <source>
        <dbReference type="SAM" id="MobiDB-lite"/>
    </source>
</evidence>
<sequence length="924" mass="104650">MEQNTKERKTTMMLVKRAKLAQELAELDALLNSQLDSPHNVGSRLSSQPLLSSDNSVLKKSMTNDTSDCGQLALKRLKTVSSAFATTSSVSHESGNQLVESSHKKSLRKKQATIYMETCSDWSDCTDYSDADYAPDSEESSAQDEDACLYPTAKKPLRSLRYPLLSPVKQDDGSESSIGEKMAKSPKKRTSSTPTKRKFSIDSPNSNVSTPKKSRFEQISHSIKVLPPSKSGGCRVYNKRNYCLYCLQPTSKLARHLETVHKNVEDVALAFQYPKNSKERRNKLNILRRRGNFAHNASVVKKGAGELQACYRPKKLKDAFDFIHCYHCQGLYAKKTLWKHMRRCPAKNNSDDESSTGKHRVRSKCALKTAVPHDIGEGLKSVISCMKYDKVTQLIQNDKQLLQFGQHLYDLNGSRKNRHDYIRQRLRELGRLLLTAQKSTPIQKAEELIYPANFNHLISAVKELAGYNPTNNTFRKPTLALKIGNSLGIICELVETDNLSSVDGDSSLVRFAREFKTIKNFRWKGLITRGATTTMTESKWNSPQILPLTEDVKRLDSHMENVKAIAEKMLRSSPTASNYAMLAKVTLAQVIIFNRRREGEVSRMELSTFKERKKSEINEDMAACLTPLEKKMCDFFTRVEIRGKRGRGVPVLLKPSMVSAMELLVESRESCCIPKDNVYMFARPGALSAYRGGECIQKFARECHAKNPDVLTSTRLRKHIATMSQVLNLQENEADQLANFLGHDIRVHRQYYRLPQGTLQLAKMSKVLLALEKGTLSLYKGQALDDIEIDPEERVDLQELDSSSDENDTSLSREAMEVTKAQENEAIENDDDVEPETSSSVTIRSPLKHGNRGNPKQKWEDSEVRAVERHMMRFIHTCKVPQKMDCIRCINAEPYALKNRNWTGVKNYVRNRITALKRKACAKD</sequence>
<proteinExistence type="predicted"/>
<feature type="compositionally biased region" description="Basic residues" evidence="1">
    <location>
        <begin position="184"/>
        <end position="198"/>
    </location>
</feature>
<feature type="region of interest" description="Disordered" evidence="1">
    <location>
        <begin position="164"/>
        <end position="214"/>
    </location>
</feature>
<accession>A0A1A8V4B7</accession>
<protein>
    <submittedName>
        <fullName evidence="2">Si:dkey-51d8.9</fullName>
    </submittedName>
</protein>
<dbReference type="AlphaFoldDB" id="A0A1A8V4B7"/>
<feature type="compositionally biased region" description="Acidic residues" evidence="1">
    <location>
        <begin position="825"/>
        <end position="835"/>
    </location>
</feature>
<dbReference type="EMBL" id="HAEJ01014219">
    <property type="protein sequence ID" value="SBS54676.1"/>
    <property type="molecule type" value="Transcribed_RNA"/>
</dbReference>
<reference evidence="2" key="1">
    <citation type="submission" date="2016-05" db="EMBL/GenBank/DDBJ databases">
        <authorList>
            <person name="Lavstsen T."/>
            <person name="Jespersen J.S."/>
        </authorList>
    </citation>
    <scope>NUCLEOTIDE SEQUENCE</scope>
    <source>
        <tissue evidence="2">Brain</tissue>
    </source>
</reference>
<gene>
    <name evidence="2" type="primary">SI:DKEY-51D8.9</name>
</gene>
<feature type="compositionally biased region" description="Polar residues" evidence="1">
    <location>
        <begin position="202"/>
        <end position="214"/>
    </location>
</feature>
<dbReference type="PANTHER" id="PTHR33480:SF5">
    <property type="entry name" value="SI:DKEY-51D8.9"/>
    <property type="match status" value="1"/>
</dbReference>
<organism evidence="2">
    <name type="scientific">Nothobranchius furzeri</name>
    <name type="common">Turquoise killifish</name>
    <dbReference type="NCBI Taxonomy" id="105023"/>
    <lineage>
        <taxon>Eukaryota</taxon>
        <taxon>Metazoa</taxon>
        <taxon>Chordata</taxon>
        <taxon>Craniata</taxon>
        <taxon>Vertebrata</taxon>
        <taxon>Euteleostomi</taxon>
        <taxon>Actinopterygii</taxon>
        <taxon>Neopterygii</taxon>
        <taxon>Teleostei</taxon>
        <taxon>Neoteleostei</taxon>
        <taxon>Acanthomorphata</taxon>
        <taxon>Ovalentaria</taxon>
        <taxon>Atherinomorphae</taxon>
        <taxon>Cyprinodontiformes</taxon>
        <taxon>Nothobranchiidae</taxon>
        <taxon>Nothobranchius</taxon>
    </lineage>
</organism>